<protein>
    <recommendedName>
        <fullName evidence="3">FCP1 homology domain-containing protein</fullName>
    </recommendedName>
</protein>
<evidence type="ECO:0000313" key="2">
    <source>
        <dbReference type="Proteomes" id="UP000244906"/>
    </source>
</evidence>
<dbReference type="Proteomes" id="UP000244906">
    <property type="component" value="Unassembled WGS sequence"/>
</dbReference>
<reference evidence="1 2" key="1">
    <citation type="submission" date="2018-04" db="EMBL/GenBank/DDBJ databases">
        <title>Thalassorhabdus spongiae gen. nov., sp. nov., isolated from a marine sponge in South-West Iceland.</title>
        <authorList>
            <person name="Knobloch S."/>
            <person name="Daussin A."/>
            <person name="Johannsson R."/>
            <person name="Marteinsson V.T."/>
        </authorList>
    </citation>
    <scope>NUCLEOTIDE SEQUENCE [LARGE SCALE GENOMIC DNA]</scope>
    <source>
        <strain evidence="1 2">Hp12</strain>
    </source>
</reference>
<comment type="caution">
    <text evidence="1">The sequence shown here is derived from an EMBL/GenBank/DDBJ whole genome shotgun (WGS) entry which is preliminary data.</text>
</comment>
<evidence type="ECO:0000313" key="1">
    <source>
        <dbReference type="EMBL" id="PVZ70601.1"/>
    </source>
</evidence>
<dbReference type="EMBL" id="QDDL01000002">
    <property type="protein sequence ID" value="PVZ70601.1"/>
    <property type="molecule type" value="Genomic_DNA"/>
</dbReference>
<dbReference type="RefSeq" id="WP_116686672.1">
    <property type="nucleotide sequence ID" value="NZ_CAWNYD010000002.1"/>
</dbReference>
<evidence type="ECO:0008006" key="3">
    <source>
        <dbReference type="Google" id="ProtNLM"/>
    </source>
</evidence>
<proteinExistence type="predicted"/>
<dbReference type="AlphaFoldDB" id="A0A2V1H2I1"/>
<sequence>MNFFFFDLDETLVVHTGRIEKLSPIQKENLNTEVSFSIENLTFHPLYLQNHIVFFQHMLFNKDLFNIVIITNSTYVPELARAMLNYFFKTTLFSENYSHSGQDPINLVHWISKRNWHEHNSKSKINEIIYYCNATFGSKWPINSLTLIDDNNSNLVDAFKNKIKAVHSASNTYVDFLKSANGLVYNQLIQKIPNQKAD</sequence>
<accession>A0A2V1H2I1</accession>
<organism evidence="1 2">
    <name type="scientific">Pelagibaculum spongiae</name>
    <dbReference type="NCBI Taxonomy" id="2080658"/>
    <lineage>
        <taxon>Bacteria</taxon>
        <taxon>Pseudomonadati</taxon>
        <taxon>Pseudomonadota</taxon>
        <taxon>Gammaproteobacteria</taxon>
        <taxon>Oceanospirillales</taxon>
        <taxon>Pelagibaculum</taxon>
    </lineage>
</organism>
<gene>
    <name evidence="1" type="ORF">DC094_08460</name>
</gene>
<keyword evidence="2" id="KW-1185">Reference proteome</keyword>
<name>A0A2V1H2I1_9GAMM</name>